<comment type="similarity">
    <text evidence="4">Belongs to the flavoredoxin family.</text>
</comment>
<accession>A0A916RHN2</accession>
<gene>
    <name evidence="6" type="ORF">GCM10011385_07380</name>
</gene>
<comment type="caution">
    <text evidence="6">The sequence shown here is derived from an EMBL/GenBank/DDBJ whole genome shotgun (WGS) entry which is preliminary data.</text>
</comment>
<dbReference type="Gene3D" id="2.30.110.10">
    <property type="entry name" value="Electron Transport, Fmn-binding Protein, Chain A"/>
    <property type="match status" value="1"/>
</dbReference>
<reference evidence="6" key="1">
    <citation type="journal article" date="2014" name="Int. J. Syst. Evol. Microbiol.">
        <title>Complete genome sequence of Corynebacterium casei LMG S-19264T (=DSM 44701T), isolated from a smear-ripened cheese.</title>
        <authorList>
            <consortium name="US DOE Joint Genome Institute (JGI-PGF)"/>
            <person name="Walter F."/>
            <person name="Albersmeier A."/>
            <person name="Kalinowski J."/>
            <person name="Ruckert C."/>
        </authorList>
    </citation>
    <scope>NUCLEOTIDE SEQUENCE</scope>
    <source>
        <strain evidence="6">CGMCC 1.15320</strain>
    </source>
</reference>
<evidence type="ECO:0000313" key="7">
    <source>
        <dbReference type="Proteomes" id="UP000636264"/>
    </source>
</evidence>
<dbReference type="Pfam" id="PF01613">
    <property type="entry name" value="Flavin_Reduct"/>
    <property type="match status" value="1"/>
</dbReference>
<dbReference type="Proteomes" id="UP000636264">
    <property type="component" value="Unassembled WGS sequence"/>
</dbReference>
<dbReference type="GO" id="GO:0016646">
    <property type="term" value="F:oxidoreductase activity, acting on the CH-NH group of donors, NAD or NADP as acceptor"/>
    <property type="evidence" value="ECO:0007669"/>
    <property type="project" value="UniProtKB-ARBA"/>
</dbReference>
<dbReference type="SMART" id="SM00903">
    <property type="entry name" value="Flavin_Reduct"/>
    <property type="match status" value="1"/>
</dbReference>
<comment type="cofactor">
    <cofactor evidence="1">
        <name>FMN</name>
        <dbReference type="ChEBI" id="CHEBI:58210"/>
    </cofactor>
</comment>
<dbReference type="EMBL" id="BMIF01000002">
    <property type="protein sequence ID" value="GGA56410.1"/>
    <property type="molecule type" value="Genomic_DNA"/>
</dbReference>
<evidence type="ECO:0000256" key="2">
    <source>
        <dbReference type="ARBA" id="ARBA00022630"/>
    </source>
</evidence>
<dbReference type="RefSeq" id="WP_188719611.1">
    <property type="nucleotide sequence ID" value="NZ_BMIF01000002.1"/>
</dbReference>
<dbReference type="SUPFAM" id="SSF50475">
    <property type="entry name" value="FMN-binding split barrel"/>
    <property type="match status" value="1"/>
</dbReference>
<dbReference type="PANTHER" id="PTHR33798">
    <property type="entry name" value="FLAVOPROTEIN OXYGENASE"/>
    <property type="match status" value="1"/>
</dbReference>
<dbReference type="PANTHER" id="PTHR33798:SF5">
    <property type="entry name" value="FLAVIN REDUCTASE LIKE DOMAIN-CONTAINING PROTEIN"/>
    <property type="match status" value="1"/>
</dbReference>
<dbReference type="InterPro" id="IPR012349">
    <property type="entry name" value="Split_barrel_FMN-bd"/>
</dbReference>
<evidence type="ECO:0000256" key="1">
    <source>
        <dbReference type="ARBA" id="ARBA00001917"/>
    </source>
</evidence>
<keyword evidence="2" id="KW-0285">Flavoprotein</keyword>
<evidence type="ECO:0000259" key="5">
    <source>
        <dbReference type="SMART" id="SM00903"/>
    </source>
</evidence>
<proteinExistence type="inferred from homology"/>
<keyword evidence="7" id="KW-1185">Reference proteome</keyword>
<evidence type="ECO:0000256" key="4">
    <source>
        <dbReference type="ARBA" id="ARBA00038054"/>
    </source>
</evidence>
<dbReference type="InterPro" id="IPR002563">
    <property type="entry name" value="Flavin_Rdtase-like_dom"/>
</dbReference>
<sequence>MSGETAPVFFDFAALSRHNCHKLMTSTVLPRPIAWVTTLNEDGSVNVGPFSFFNVAAEEPPLVSIAIGSGERFKGDLKDTGVNIRRNGEFVVNLVGFANAQAMTRTAVNFASGVSEVPFAEIDTVPSAKLRTPRIRQSPAALECELFREIDLGDGQSLVLGKVIGVHIAQEAVLDADKCYIDAPKLDLIARMHGDGWYTRMTDWFQCRTPKHP</sequence>
<feature type="domain" description="Flavin reductase like" evidence="5">
    <location>
        <begin position="26"/>
        <end position="182"/>
    </location>
</feature>
<dbReference type="AlphaFoldDB" id="A0A916RHN2"/>
<protein>
    <recommendedName>
        <fullName evidence="5">Flavin reductase like domain-containing protein</fullName>
    </recommendedName>
</protein>
<evidence type="ECO:0000256" key="3">
    <source>
        <dbReference type="ARBA" id="ARBA00022643"/>
    </source>
</evidence>
<dbReference type="GO" id="GO:0010181">
    <property type="term" value="F:FMN binding"/>
    <property type="evidence" value="ECO:0007669"/>
    <property type="project" value="InterPro"/>
</dbReference>
<keyword evidence="3" id="KW-0288">FMN</keyword>
<reference evidence="6" key="2">
    <citation type="submission" date="2020-09" db="EMBL/GenBank/DDBJ databases">
        <authorList>
            <person name="Sun Q."/>
            <person name="Zhou Y."/>
        </authorList>
    </citation>
    <scope>NUCLEOTIDE SEQUENCE</scope>
    <source>
        <strain evidence="6">CGMCC 1.15320</strain>
    </source>
</reference>
<evidence type="ECO:0000313" key="6">
    <source>
        <dbReference type="EMBL" id="GGA56410.1"/>
    </source>
</evidence>
<organism evidence="6 7">
    <name type="scientific">Nitratireductor aestuarii</name>
    <dbReference type="NCBI Taxonomy" id="1735103"/>
    <lineage>
        <taxon>Bacteria</taxon>
        <taxon>Pseudomonadati</taxon>
        <taxon>Pseudomonadota</taxon>
        <taxon>Alphaproteobacteria</taxon>
        <taxon>Hyphomicrobiales</taxon>
        <taxon>Phyllobacteriaceae</taxon>
        <taxon>Nitratireductor</taxon>
    </lineage>
</organism>
<name>A0A916RHN2_9HYPH</name>